<feature type="region of interest" description="Disordered" evidence="1">
    <location>
        <begin position="100"/>
        <end position="207"/>
    </location>
</feature>
<feature type="transmembrane region" description="Helical" evidence="2">
    <location>
        <begin position="213"/>
        <end position="234"/>
    </location>
</feature>
<feature type="compositionally biased region" description="Pro residues" evidence="1">
    <location>
        <begin position="112"/>
        <end position="129"/>
    </location>
</feature>
<evidence type="ECO:0000313" key="4">
    <source>
        <dbReference type="EMBL" id="NYS24683.1"/>
    </source>
</evidence>
<feature type="compositionally biased region" description="Low complexity" evidence="1">
    <location>
        <begin position="46"/>
        <end position="55"/>
    </location>
</feature>
<dbReference type="EMBL" id="JACBXS010000010">
    <property type="protein sequence ID" value="NYS24683.1"/>
    <property type="molecule type" value="Genomic_DNA"/>
</dbReference>
<keyword evidence="2" id="KW-1133">Transmembrane helix</keyword>
<dbReference type="AlphaFoldDB" id="A0A7Z0KZS6"/>
<protein>
    <submittedName>
        <fullName evidence="4">Zinc-ribbon domain-containing protein</fullName>
    </submittedName>
</protein>
<reference evidence="4 5" key="1">
    <citation type="journal article" date="2000" name="Arch. Microbiol.">
        <title>Rhodobaca bogoriensis gen. nov. and sp. nov., an alkaliphilic purple nonsulfur bacterium from African Rift Valley soda lakes.</title>
        <authorList>
            <person name="Milford A.D."/>
            <person name="Achenbach L.A."/>
            <person name="Jung D.O."/>
            <person name="Madigan M.T."/>
        </authorList>
    </citation>
    <scope>NUCLEOTIDE SEQUENCE [LARGE SCALE GENOMIC DNA]</scope>
    <source>
        <strain evidence="4 5">2376</strain>
    </source>
</reference>
<dbReference type="RefSeq" id="WP_179905384.1">
    <property type="nucleotide sequence ID" value="NZ_JACBXS010000010.1"/>
</dbReference>
<dbReference type="InterPro" id="IPR011723">
    <property type="entry name" value="Znf/thioredoxin_put"/>
</dbReference>
<organism evidence="4 5">
    <name type="scientific">Rhabdonatronobacter sediminivivens</name>
    <dbReference type="NCBI Taxonomy" id="2743469"/>
    <lineage>
        <taxon>Bacteria</taxon>
        <taxon>Pseudomonadati</taxon>
        <taxon>Pseudomonadota</taxon>
        <taxon>Alphaproteobacteria</taxon>
        <taxon>Rhodobacterales</taxon>
        <taxon>Paracoccaceae</taxon>
        <taxon>Rhabdonatronobacter</taxon>
    </lineage>
</organism>
<feature type="compositionally biased region" description="Basic and acidic residues" evidence="1">
    <location>
        <begin position="188"/>
        <end position="207"/>
    </location>
</feature>
<keyword evidence="2" id="KW-0812">Transmembrane</keyword>
<dbReference type="Proteomes" id="UP000529417">
    <property type="component" value="Unassembled WGS sequence"/>
</dbReference>
<sequence>MRLICPGCGAQYEIDDALVPATGRDVQCSACGHAWFQYPAEIDAASAADDSTPAAGEDEGTDTPAAAAPPATPPAAESARRPIDPAVVDVLRAEAAHEERLRAQEAARPTVPQEPPAADAPPDPAPETPADPAEPASGLEPQAPSSGGRRARKAEAAAPPEPARARADTEGTRGGLLPDIESISSTLKPEKARRSNAEGSEHATPDADSRGGFVQGFTAVVIAMLALVLLYMFAEPLAQAVPPLADALAGYVRLVEGALQWAAGLVDSVTVWLRGSD</sequence>
<gene>
    <name evidence="4" type="ORF">HUK65_06725</name>
</gene>
<feature type="region of interest" description="Disordered" evidence="1">
    <location>
        <begin position="46"/>
        <end position="82"/>
    </location>
</feature>
<evidence type="ECO:0000256" key="1">
    <source>
        <dbReference type="SAM" id="MobiDB-lite"/>
    </source>
</evidence>
<dbReference type="Pfam" id="PF13717">
    <property type="entry name" value="Zn_ribbon_4"/>
    <property type="match status" value="1"/>
</dbReference>
<keyword evidence="2" id="KW-0472">Membrane</keyword>
<accession>A0A7Z0KZS6</accession>
<comment type="caution">
    <text evidence="4">The sequence shown here is derived from an EMBL/GenBank/DDBJ whole genome shotgun (WGS) entry which is preliminary data.</text>
</comment>
<feature type="domain" description="Zinc finger/thioredoxin putative" evidence="3">
    <location>
        <begin position="1"/>
        <end position="36"/>
    </location>
</feature>
<dbReference type="NCBIfam" id="TIGR02098">
    <property type="entry name" value="MJ0042_CXXC"/>
    <property type="match status" value="1"/>
</dbReference>
<evidence type="ECO:0000259" key="3">
    <source>
        <dbReference type="Pfam" id="PF13717"/>
    </source>
</evidence>
<evidence type="ECO:0000313" key="5">
    <source>
        <dbReference type="Proteomes" id="UP000529417"/>
    </source>
</evidence>
<evidence type="ECO:0000256" key="2">
    <source>
        <dbReference type="SAM" id="Phobius"/>
    </source>
</evidence>
<keyword evidence="5" id="KW-1185">Reference proteome</keyword>
<name>A0A7Z0KZS6_9RHOB</name>
<proteinExistence type="predicted"/>